<reference evidence="14 15" key="1">
    <citation type="submission" date="2014-01" db="EMBL/GenBank/DDBJ databases">
        <title>Sulfitobacter sp. H3 (MCCC 1A00686) Genome Sequencing.</title>
        <authorList>
            <person name="Lai Q."/>
            <person name="Hong Z."/>
        </authorList>
    </citation>
    <scope>NUCLEOTIDE SEQUENCE [LARGE SCALE GENOMIC DNA]</scope>
    <source>
        <strain evidence="14 15">H3</strain>
    </source>
</reference>
<comment type="pathway">
    <text evidence="1">Cofactor biosynthesis; tetrahydrofolate biosynthesis; 2-amino-4-hydroxy-6-hydroxymethyl-7,8-dihydropteridine diphosphate from 7,8-dihydroneopterin triphosphate: step 4/4.</text>
</comment>
<evidence type="ECO:0000313" key="14">
    <source>
        <dbReference type="EMBL" id="KEJ95109.1"/>
    </source>
</evidence>
<dbReference type="InterPro" id="IPR035907">
    <property type="entry name" value="Hppk_sf"/>
</dbReference>
<dbReference type="Proteomes" id="UP000027746">
    <property type="component" value="Unassembled WGS sequence"/>
</dbReference>
<dbReference type="GO" id="GO:0003848">
    <property type="term" value="F:2-amino-4-hydroxy-6-hydroxymethyldihydropteridine diphosphokinase activity"/>
    <property type="evidence" value="ECO:0007669"/>
    <property type="project" value="UniProtKB-EC"/>
</dbReference>
<dbReference type="GO" id="GO:0046654">
    <property type="term" value="P:tetrahydrofolate biosynthetic process"/>
    <property type="evidence" value="ECO:0007669"/>
    <property type="project" value="UniProtKB-UniPathway"/>
</dbReference>
<dbReference type="GO" id="GO:0005524">
    <property type="term" value="F:ATP binding"/>
    <property type="evidence" value="ECO:0007669"/>
    <property type="project" value="UniProtKB-KW"/>
</dbReference>
<keyword evidence="9" id="KW-0289">Folate biosynthesis</keyword>
<keyword evidence="15" id="KW-1185">Reference proteome</keyword>
<dbReference type="GO" id="GO:0016301">
    <property type="term" value="F:kinase activity"/>
    <property type="evidence" value="ECO:0007669"/>
    <property type="project" value="UniProtKB-KW"/>
</dbReference>
<protein>
    <recommendedName>
        <fullName evidence="4">2-amino-4-hydroxy-6-hydroxymethyldihydropteridine pyrophosphokinase</fullName>
        <ecNumber evidence="3">2.7.6.3</ecNumber>
    </recommendedName>
    <alternativeName>
        <fullName evidence="11">6-hydroxymethyl-7,8-dihydropterin pyrophosphokinase</fullName>
    </alternativeName>
    <alternativeName>
        <fullName evidence="12">7,8-dihydro-6-hydroxymethylpterin-pyrophosphokinase</fullName>
    </alternativeName>
</protein>
<evidence type="ECO:0000256" key="10">
    <source>
        <dbReference type="ARBA" id="ARBA00029409"/>
    </source>
</evidence>
<dbReference type="AlphaFoldDB" id="A0A073IZI5"/>
<dbReference type="NCBIfam" id="TIGR01498">
    <property type="entry name" value="folK"/>
    <property type="match status" value="1"/>
</dbReference>
<dbReference type="RefSeq" id="WP_037928208.1">
    <property type="nucleotide sequence ID" value="NZ_CP054599.1"/>
</dbReference>
<comment type="caution">
    <text evidence="14">The sequence shown here is derived from an EMBL/GenBank/DDBJ whole genome shotgun (WGS) entry which is preliminary data.</text>
</comment>
<evidence type="ECO:0000256" key="1">
    <source>
        <dbReference type="ARBA" id="ARBA00005051"/>
    </source>
</evidence>
<evidence type="ECO:0000256" key="7">
    <source>
        <dbReference type="ARBA" id="ARBA00022777"/>
    </source>
</evidence>
<comment type="similarity">
    <text evidence="2">Belongs to the HPPK family.</text>
</comment>
<evidence type="ECO:0000256" key="11">
    <source>
        <dbReference type="ARBA" id="ARBA00029766"/>
    </source>
</evidence>
<dbReference type="GO" id="GO:0046656">
    <property type="term" value="P:folic acid biosynthetic process"/>
    <property type="evidence" value="ECO:0007669"/>
    <property type="project" value="UniProtKB-KW"/>
</dbReference>
<comment type="function">
    <text evidence="10">Catalyzes the transfer of pyrophosphate from adenosine triphosphate (ATP) to 6-hydroxymethyl-7,8-dihydropterin, an enzymatic step in folate biosynthesis pathway.</text>
</comment>
<feature type="domain" description="7,8-dihydro-6-hydroxymethylpterin-pyrophosphokinase" evidence="13">
    <location>
        <begin position="9"/>
        <end position="159"/>
    </location>
</feature>
<keyword evidence="8" id="KW-0067">ATP-binding</keyword>
<name>A0A073IZI5_9RHOB</name>
<evidence type="ECO:0000313" key="15">
    <source>
        <dbReference type="Proteomes" id="UP000027746"/>
    </source>
</evidence>
<dbReference type="PANTHER" id="PTHR43071">
    <property type="entry name" value="2-AMINO-4-HYDROXY-6-HYDROXYMETHYLDIHYDROPTERIDINE PYROPHOSPHOKINASE"/>
    <property type="match status" value="1"/>
</dbReference>
<keyword evidence="5" id="KW-0808">Transferase</keyword>
<evidence type="ECO:0000256" key="6">
    <source>
        <dbReference type="ARBA" id="ARBA00022741"/>
    </source>
</evidence>
<evidence type="ECO:0000256" key="8">
    <source>
        <dbReference type="ARBA" id="ARBA00022840"/>
    </source>
</evidence>
<dbReference type="Pfam" id="PF01288">
    <property type="entry name" value="HPPK"/>
    <property type="match status" value="1"/>
</dbReference>
<organism evidence="14 15">
    <name type="scientific">Pseudosulfitobacter pseudonitzschiae</name>
    <dbReference type="NCBI Taxonomy" id="1402135"/>
    <lineage>
        <taxon>Bacteria</taxon>
        <taxon>Pseudomonadati</taxon>
        <taxon>Pseudomonadota</taxon>
        <taxon>Alphaproteobacteria</taxon>
        <taxon>Rhodobacterales</taxon>
        <taxon>Roseobacteraceae</taxon>
        <taxon>Pseudosulfitobacter</taxon>
    </lineage>
</organism>
<dbReference type="GeneID" id="68868753"/>
<evidence type="ECO:0000256" key="2">
    <source>
        <dbReference type="ARBA" id="ARBA00005810"/>
    </source>
</evidence>
<dbReference type="PANTHER" id="PTHR43071:SF1">
    <property type="entry name" value="2-AMINO-4-HYDROXY-6-HYDROXYMETHYLDIHYDROPTERIDINE PYROPHOSPHOKINASE"/>
    <property type="match status" value="1"/>
</dbReference>
<dbReference type="CDD" id="cd00483">
    <property type="entry name" value="HPPK"/>
    <property type="match status" value="1"/>
</dbReference>
<dbReference type="Gene3D" id="3.30.70.560">
    <property type="entry name" value="7,8-Dihydro-6-hydroxymethylpterin-pyrophosphokinase HPPK"/>
    <property type="match status" value="1"/>
</dbReference>
<evidence type="ECO:0000256" key="3">
    <source>
        <dbReference type="ARBA" id="ARBA00013253"/>
    </source>
</evidence>
<gene>
    <name evidence="14" type="ORF">SUH3_23690</name>
</gene>
<dbReference type="EC" id="2.7.6.3" evidence="3"/>
<dbReference type="UniPathway" id="UPA00077">
    <property type="reaction ID" value="UER00155"/>
</dbReference>
<accession>A0A073IZI5</accession>
<keyword evidence="6" id="KW-0547">Nucleotide-binding</keyword>
<evidence type="ECO:0000256" key="9">
    <source>
        <dbReference type="ARBA" id="ARBA00022909"/>
    </source>
</evidence>
<evidence type="ECO:0000259" key="13">
    <source>
        <dbReference type="Pfam" id="PF01288"/>
    </source>
</evidence>
<evidence type="ECO:0000256" key="4">
    <source>
        <dbReference type="ARBA" id="ARBA00016218"/>
    </source>
</evidence>
<dbReference type="InterPro" id="IPR000550">
    <property type="entry name" value="Hppk"/>
</dbReference>
<keyword evidence="7 14" id="KW-0418">Kinase</keyword>
<dbReference type="OrthoDB" id="9808041at2"/>
<evidence type="ECO:0000256" key="5">
    <source>
        <dbReference type="ARBA" id="ARBA00022679"/>
    </source>
</evidence>
<dbReference type="EMBL" id="JAMD01000008">
    <property type="protein sequence ID" value="KEJ95109.1"/>
    <property type="molecule type" value="Genomic_DNA"/>
</dbReference>
<proteinExistence type="inferred from homology"/>
<sequence length="188" mass="20886">MQFRSDILIAVGSNQRSFAGTPEETLKTAYVQLEKAGGVIRNASPFYATPCFPAGAGPDYVNAALSLKWNSTPGDIISALHRIEAELGRERVQRWGQRTVDLDLIAVGDQVLPDRETYARWRELPLAQQMKETPDQLILPHPRMHERAFVLVPLADVAPDWVHPVTGQTVVQMRDALDPALRAEVVPL</sequence>
<evidence type="ECO:0000256" key="12">
    <source>
        <dbReference type="ARBA" id="ARBA00033413"/>
    </source>
</evidence>
<dbReference type="SUPFAM" id="SSF55083">
    <property type="entry name" value="6-hydroxymethyl-7,8-dihydropterin pyrophosphokinase, HPPK"/>
    <property type="match status" value="1"/>
</dbReference>